<dbReference type="InterPro" id="IPR024495">
    <property type="entry name" value="DUF2771"/>
</dbReference>
<gene>
    <name evidence="2" type="ORF">JL106_03755</name>
</gene>
<keyword evidence="1" id="KW-0732">Signal</keyword>
<reference evidence="2" key="1">
    <citation type="submission" date="2021-01" db="EMBL/GenBank/DDBJ databases">
        <title>YIM 132084 draft genome.</title>
        <authorList>
            <person name="An D."/>
        </authorList>
    </citation>
    <scope>NUCLEOTIDE SEQUENCE</scope>
    <source>
        <strain evidence="2">YIM 132084</strain>
    </source>
</reference>
<evidence type="ECO:0000256" key="1">
    <source>
        <dbReference type="SAM" id="SignalP"/>
    </source>
</evidence>
<dbReference type="Proteomes" id="UP000663792">
    <property type="component" value="Unassembled WGS sequence"/>
</dbReference>
<dbReference type="EMBL" id="JAERWK010000005">
    <property type="protein sequence ID" value="MBM9466393.1"/>
    <property type="molecule type" value="Genomic_DNA"/>
</dbReference>
<dbReference type="RefSeq" id="WP_205259334.1">
    <property type="nucleotide sequence ID" value="NZ_JAERWK010000005.1"/>
</dbReference>
<feature type="chain" id="PRO_5038735370" evidence="1">
    <location>
        <begin position="33"/>
        <end position="198"/>
    </location>
</feature>
<feature type="signal peptide" evidence="1">
    <location>
        <begin position="1"/>
        <end position="32"/>
    </location>
</feature>
<name>A0A938YB56_9ACTN</name>
<proteinExistence type="predicted"/>
<evidence type="ECO:0000313" key="3">
    <source>
        <dbReference type="Proteomes" id="UP000663792"/>
    </source>
</evidence>
<dbReference type="Pfam" id="PF10969">
    <property type="entry name" value="DUF2771"/>
    <property type="match status" value="1"/>
</dbReference>
<comment type="caution">
    <text evidence="2">The sequence shown here is derived from an EMBL/GenBank/DDBJ whole genome shotgun (WGS) entry which is preliminary data.</text>
</comment>
<keyword evidence="3" id="KW-1185">Reference proteome</keyword>
<sequence>MTIATTPTTPTRSRRRRIAGVAALAASLAVLAGCTAPHPDVTFYSNRTAVEIGPALWCNADMSQALTLEQRCGEYDGSDADRFARLEVRPGDPVQINVPTEVAEQPWSVYFRYVDADGQLGDGATELFDDGRLAYTLRPFADTDRFVLVAVRSGFTVVPNDGSVTDSTGVGFVETQGWGLFMSEAPAPDPTGEADGQP</sequence>
<organism evidence="2 3">
    <name type="scientific">Nakamurella leprariae</name>
    <dbReference type="NCBI Taxonomy" id="2803911"/>
    <lineage>
        <taxon>Bacteria</taxon>
        <taxon>Bacillati</taxon>
        <taxon>Actinomycetota</taxon>
        <taxon>Actinomycetes</taxon>
        <taxon>Nakamurellales</taxon>
        <taxon>Nakamurellaceae</taxon>
        <taxon>Nakamurella</taxon>
    </lineage>
</organism>
<dbReference type="AlphaFoldDB" id="A0A938YB56"/>
<accession>A0A938YB56</accession>
<evidence type="ECO:0000313" key="2">
    <source>
        <dbReference type="EMBL" id="MBM9466393.1"/>
    </source>
</evidence>
<protein>
    <submittedName>
        <fullName evidence="2">DUF2771 family protein</fullName>
    </submittedName>
</protein>